<dbReference type="EMBL" id="CP098242">
    <property type="protein sequence ID" value="WAW10988.1"/>
    <property type="molecule type" value="Genomic_DNA"/>
</dbReference>
<organism evidence="1 2">
    <name type="scientific">Oxalobacter vibrioformis</name>
    <dbReference type="NCBI Taxonomy" id="933080"/>
    <lineage>
        <taxon>Bacteria</taxon>
        <taxon>Pseudomonadati</taxon>
        <taxon>Pseudomonadota</taxon>
        <taxon>Betaproteobacteria</taxon>
        <taxon>Burkholderiales</taxon>
        <taxon>Oxalobacteraceae</taxon>
        <taxon>Oxalobacter</taxon>
    </lineage>
</organism>
<gene>
    <name evidence="1" type="ORF">NB640_04965</name>
</gene>
<dbReference type="Proteomes" id="UP001156215">
    <property type="component" value="Chromosome"/>
</dbReference>
<name>A0A9E9M1X0_9BURK</name>
<sequence length="80" mass="9057">MTDKNAELYKAIDHLHNELYTIQQQLCLLSDLTAREQVDGFPLTIKPASLSVTMSCFAEQIQAAMDYTAALFRFISTNRT</sequence>
<dbReference type="AlphaFoldDB" id="A0A9E9M1X0"/>
<reference evidence="1" key="1">
    <citation type="journal article" date="2022" name="Front. Microbiol.">
        <title>New perspectives on an old grouping: The genomic and phenotypic variability of Oxalobacter formigenes and the implications for calcium oxalate stone prevention.</title>
        <authorList>
            <person name="Chmiel J.A."/>
            <person name="Carr C."/>
            <person name="Stuivenberg G.A."/>
            <person name="Venema R."/>
            <person name="Chanyi R.M."/>
            <person name="Al K.F."/>
            <person name="Giguere D."/>
            <person name="Say H."/>
            <person name="Akouris P.P."/>
            <person name="Dominguez Romero S.A."/>
            <person name="Kwong A."/>
            <person name="Tai V."/>
            <person name="Koval S.F."/>
            <person name="Razvi H."/>
            <person name="Bjazevic J."/>
            <person name="Burton J.P."/>
        </authorList>
    </citation>
    <scope>NUCLEOTIDE SEQUENCE</scope>
    <source>
        <strain evidence="1">WoOx3</strain>
    </source>
</reference>
<dbReference type="RefSeq" id="WP_269310079.1">
    <property type="nucleotide sequence ID" value="NZ_CP098242.1"/>
</dbReference>
<proteinExistence type="predicted"/>
<accession>A0A9E9M1X0</accession>
<keyword evidence="2" id="KW-1185">Reference proteome</keyword>
<dbReference type="KEGG" id="ovb:NB640_04965"/>
<evidence type="ECO:0000313" key="2">
    <source>
        <dbReference type="Proteomes" id="UP001156215"/>
    </source>
</evidence>
<evidence type="ECO:0000313" key="1">
    <source>
        <dbReference type="EMBL" id="WAW10988.1"/>
    </source>
</evidence>
<protein>
    <submittedName>
        <fullName evidence="1">Uncharacterized protein</fullName>
    </submittedName>
</protein>